<proteinExistence type="predicted"/>
<organism evidence="1 2">
    <name type="scientific">Cohnella cellulosilytica</name>
    <dbReference type="NCBI Taxonomy" id="986710"/>
    <lineage>
        <taxon>Bacteria</taxon>
        <taxon>Bacillati</taxon>
        <taxon>Bacillota</taxon>
        <taxon>Bacilli</taxon>
        <taxon>Bacillales</taxon>
        <taxon>Paenibacillaceae</taxon>
        <taxon>Cohnella</taxon>
    </lineage>
</organism>
<comment type="caution">
    <text evidence="1">The sequence shown here is derived from an EMBL/GenBank/DDBJ whole genome shotgun (WGS) entry which is preliminary data.</text>
</comment>
<dbReference type="EMBL" id="JBHTAI010000036">
    <property type="protein sequence ID" value="MFC7153486.1"/>
    <property type="molecule type" value="Genomic_DNA"/>
</dbReference>
<protein>
    <submittedName>
        <fullName evidence="1">Uncharacterized protein</fullName>
    </submittedName>
</protein>
<accession>A0ABW2FK27</accession>
<sequence>MDQSARKQPLEVDIRRILEQLGIHKEKWPDEFAARIEGRSSKFTT</sequence>
<dbReference type="RefSeq" id="WP_378107572.1">
    <property type="nucleotide sequence ID" value="NZ_JBHSUP010000026.1"/>
</dbReference>
<reference evidence="2" key="1">
    <citation type="journal article" date="2019" name="Int. J. Syst. Evol. Microbiol.">
        <title>The Global Catalogue of Microorganisms (GCM) 10K type strain sequencing project: providing services to taxonomists for standard genome sequencing and annotation.</title>
        <authorList>
            <consortium name="The Broad Institute Genomics Platform"/>
            <consortium name="The Broad Institute Genome Sequencing Center for Infectious Disease"/>
            <person name="Wu L."/>
            <person name="Ma J."/>
        </authorList>
    </citation>
    <scope>NUCLEOTIDE SEQUENCE [LARGE SCALE GENOMIC DNA]</scope>
    <source>
        <strain evidence="2">KCTC 12907</strain>
    </source>
</reference>
<evidence type="ECO:0000313" key="2">
    <source>
        <dbReference type="Proteomes" id="UP001596378"/>
    </source>
</evidence>
<dbReference type="Proteomes" id="UP001596378">
    <property type="component" value="Unassembled WGS sequence"/>
</dbReference>
<evidence type="ECO:0000313" key="1">
    <source>
        <dbReference type="EMBL" id="MFC7153486.1"/>
    </source>
</evidence>
<keyword evidence="2" id="KW-1185">Reference proteome</keyword>
<gene>
    <name evidence="1" type="ORF">ACFQMJ_33590</name>
</gene>
<name>A0ABW2FK27_9BACL</name>